<dbReference type="RefSeq" id="WP_098388843.1">
    <property type="nucleotide sequence ID" value="NZ_LS483464.1"/>
</dbReference>
<feature type="domain" description="Fido" evidence="8">
    <location>
        <begin position="55"/>
        <end position="199"/>
    </location>
</feature>
<evidence type="ECO:0000256" key="2">
    <source>
        <dbReference type="ARBA" id="ARBA00022695"/>
    </source>
</evidence>
<organism evidence="9 10">
    <name type="scientific">Corynebacterium renale</name>
    <dbReference type="NCBI Taxonomy" id="1724"/>
    <lineage>
        <taxon>Bacteria</taxon>
        <taxon>Bacillati</taxon>
        <taxon>Actinomycetota</taxon>
        <taxon>Actinomycetes</taxon>
        <taxon>Mycobacteriales</taxon>
        <taxon>Corynebacteriaceae</taxon>
        <taxon>Corynebacterium</taxon>
    </lineage>
</organism>
<evidence type="ECO:0000259" key="8">
    <source>
        <dbReference type="PROSITE" id="PS51459"/>
    </source>
</evidence>
<evidence type="ECO:0000256" key="6">
    <source>
        <dbReference type="ARBA" id="ARBA00047939"/>
    </source>
</evidence>
<dbReference type="Pfam" id="PF02661">
    <property type="entry name" value="Fic"/>
    <property type="match status" value="1"/>
</dbReference>
<dbReference type="AlphaFoldDB" id="A0A2A9DLZ8"/>
<sequence>MSSNRERWNELIYPETGTLRNLSGVTDYYVWQDQEAELTSYRAIEIPPEGLGGDTVAEYLKRVHGHLFQDCYSWAGQFRNVPMAKANEIFDDDEVQEFIDPEHIEAFLATIDGDIESLSGLDSDALIETLGTIHAKLNAVHPFRDGNGRTTRFVMTTLAYKHGIDLDWRDAKPGVHFASIASMRDETIRAAPFHALYGEIATPLDDIDDGQRPFYPDTSLLDMLEIDAS</sequence>
<evidence type="ECO:0000313" key="9">
    <source>
        <dbReference type="EMBL" id="PFG27623.1"/>
    </source>
</evidence>
<reference evidence="9 10" key="1">
    <citation type="submission" date="2017-10" db="EMBL/GenBank/DDBJ databases">
        <title>Sequencing the genomes of 1000 actinobacteria strains.</title>
        <authorList>
            <person name="Klenk H.-P."/>
        </authorList>
    </citation>
    <scope>NUCLEOTIDE SEQUENCE [LARGE SCALE GENOMIC DNA]</scope>
    <source>
        <strain evidence="9 10">DSM 20688</strain>
    </source>
</reference>
<evidence type="ECO:0000256" key="4">
    <source>
        <dbReference type="ARBA" id="ARBA00022840"/>
    </source>
</evidence>
<dbReference type="InterPro" id="IPR003812">
    <property type="entry name" value="Fido"/>
</dbReference>
<dbReference type="EC" id="2.7.7.108" evidence="5"/>
<evidence type="ECO:0000256" key="3">
    <source>
        <dbReference type="ARBA" id="ARBA00022741"/>
    </source>
</evidence>
<keyword evidence="10" id="KW-1185">Reference proteome</keyword>
<comment type="catalytic activity">
    <reaction evidence="7">
        <text>L-tyrosyl-[protein] + ATP = O-(5'-adenylyl)-L-tyrosyl-[protein] + diphosphate</text>
        <dbReference type="Rhea" id="RHEA:54288"/>
        <dbReference type="Rhea" id="RHEA-COMP:10136"/>
        <dbReference type="Rhea" id="RHEA-COMP:13846"/>
        <dbReference type="ChEBI" id="CHEBI:30616"/>
        <dbReference type="ChEBI" id="CHEBI:33019"/>
        <dbReference type="ChEBI" id="CHEBI:46858"/>
        <dbReference type="ChEBI" id="CHEBI:83624"/>
        <dbReference type="EC" id="2.7.7.108"/>
    </reaction>
</comment>
<dbReference type="Gene3D" id="1.10.3290.10">
    <property type="entry name" value="Fido-like domain"/>
    <property type="match status" value="1"/>
</dbReference>
<evidence type="ECO:0000313" key="10">
    <source>
        <dbReference type="Proteomes" id="UP000221653"/>
    </source>
</evidence>
<evidence type="ECO:0000256" key="1">
    <source>
        <dbReference type="ARBA" id="ARBA00022679"/>
    </source>
</evidence>
<comment type="catalytic activity">
    <reaction evidence="6">
        <text>L-threonyl-[protein] + ATP = 3-O-(5'-adenylyl)-L-threonyl-[protein] + diphosphate</text>
        <dbReference type="Rhea" id="RHEA:54292"/>
        <dbReference type="Rhea" id="RHEA-COMP:11060"/>
        <dbReference type="Rhea" id="RHEA-COMP:13847"/>
        <dbReference type="ChEBI" id="CHEBI:30013"/>
        <dbReference type="ChEBI" id="CHEBI:30616"/>
        <dbReference type="ChEBI" id="CHEBI:33019"/>
        <dbReference type="ChEBI" id="CHEBI:138113"/>
        <dbReference type="EC" id="2.7.7.108"/>
    </reaction>
</comment>
<protein>
    <recommendedName>
        <fullName evidence="5">protein adenylyltransferase</fullName>
        <ecNumber evidence="5">2.7.7.108</ecNumber>
    </recommendedName>
</protein>
<gene>
    <name evidence="9" type="ORF">ATK06_0695</name>
</gene>
<keyword evidence="2" id="KW-0548">Nucleotidyltransferase</keyword>
<dbReference type="GO" id="GO:0070733">
    <property type="term" value="F:AMPylase activity"/>
    <property type="evidence" value="ECO:0007669"/>
    <property type="project" value="UniProtKB-EC"/>
</dbReference>
<dbReference type="GO" id="GO:0005524">
    <property type="term" value="F:ATP binding"/>
    <property type="evidence" value="ECO:0007669"/>
    <property type="project" value="UniProtKB-KW"/>
</dbReference>
<dbReference type="PANTHER" id="PTHR39560:SF1">
    <property type="entry name" value="PROTEIN ADENYLYLTRANSFERASE FIC-RELATED"/>
    <property type="match status" value="1"/>
</dbReference>
<dbReference type="EMBL" id="PDJF01000001">
    <property type="protein sequence ID" value="PFG27623.1"/>
    <property type="molecule type" value="Genomic_DNA"/>
</dbReference>
<dbReference type="InterPro" id="IPR036597">
    <property type="entry name" value="Fido-like_dom_sf"/>
</dbReference>
<accession>A0A2A9DLZ8</accession>
<dbReference type="STRING" id="1724.GCA_001044175_00029"/>
<dbReference type="PANTHER" id="PTHR39560">
    <property type="entry name" value="PROTEIN ADENYLYLTRANSFERASE FIC-RELATED"/>
    <property type="match status" value="1"/>
</dbReference>
<proteinExistence type="predicted"/>
<keyword evidence="3" id="KW-0547">Nucleotide-binding</keyword>
<comment type="caution">
    <text evidence="9">The sequence shown here is derived from an EMBL/GenBank/DDBJ whole genome shotgun (WGS) entry which is preliminary data.</text>
</comment>
<keyword evidence="4" id="KW-0067">ATP-binding</keyword>
<dbReference type="OrthoDB" id="9813719at2"/>
<evidence type="ECO:0000256" key="5">
    <source>
        <dbReference type="ARBA" id="ARBA00034531"/>
    </source>
</evidence>
<keyword evidence="1" id="KW-0808">Transferase</keyword>
<dbReference type="Proteomes" id="UP000221653">
    <property type="component" value="Unassembled WGS sequence"/>
</dbReference>
<name>A0A2A9DLZ8_9CORY</name>
<dbReference type="SUPFAM" id="SSF140931">
    <property type="entry name" value="Fic-like"/>
    <property type="match status" value="1"/>
</dbReference>
<dbReference type="PROSITE" id="PS51459">
    <property type="entry name" value="FIDO"/>
    <property type="match status" value="1"/>
</dbReference>
<dbReference type="GO" id="GO:0051302">
    <property type="term" value="P:regulation of cell division"/>
    <property type="evidence" value="ECO:0007669"/>
    <property type="project" value="TreeGrafter"/>
</dbReference>
<evidence type="ECO:0000256" key="7">
    <source>
        <dbReference type="ARBA" id="ARBA00048696"/>
    </source>
</evidence>